<evidence type="ECO:0000256" key="4">
    <source>
        <dbReference type="ARBA" id="ARBA00023163"/>
    </source>
</evidence>
<sequence length="292" mass="32176">MPSALRVSLNAIRVFATVARRGSLTAAADELCVTSSAVSHQLKKLEDELGITLLRRGSNTVSLNEAGRRFYDEVGPAIALIERSTDALRRDESEISVQASTSLAVRWLIPSLDRFRALCPKARVRVETGPARGALDTSFCDVEVRYFREGVATDGWSLLAPDTSRPVVSPHVLSPGSRRKKLSIFDLPAIQRATGNWDWACWGSNFGISLTDLHFAHTFDTDDAALQACVAGLGVVLAPPILTRKECRAGILVALPGFEAIKIGEYRYQRRSDSRVARRFCEWMEAEVRDTD</sequence>
<evidence type="ECO:0000256" key="3">
    <source>
        <dbReference type="ARBA" id="ARBA00023125"/>
    </source>
</evidence>
<evidence type="ECO:0000313" key="7">
    <source>
        <dbReference type="Proteomes" id="UP000234341"/>
    </source>
</evidence>
<reference evidence="6 7" key="1">
    <citation type="submission" date="2017-12" db="EMBL/GenBank/DDBJ databases">
        <title>Genome sequence of the active heterotrophic nitrifier-denitrifier, Cupriavidus pauculus UM1.</title>
        <authorList>
            <person name="Putonti C."/>
            <person name="Castignetti D."/>
        </authorList>
    </citation>
    <scope>NUCLEOTIDE SEQUENCE [LARGE SCALE GENOMIC DNA]</scope>
    <source>
        <strain evidence="6 7">UM1</strain>
    </source>
</reference>
<evidence type="ECO:0000259" key="5">
    <source>
        <dbReference type="PROSITE" id="PS50931"/>
    </source>
</evidence>
<name>A0A2N5CBA1_9BURK</name>
<keyword evidence="2" id="KW-0805">Transcription regulation</keyword>
<dbReference type="AlphaFoldDB" id="A0A2N5CBA1"/>
<accession>A0A2N5CBA1</accession>
<dbReference type="PANTHER" id="PTHR30537">
    <property type="entry name" value="HTH-TYPE TRANSCRIPTIONAL REGULATOR"/>
    <property type="match status" value="1"/>
</dbReference>
<gene>
    <name evidence="6" type="ORF">CYJ10_16950</name>
</gene>
<dbReference type="Pfam" id="PF00126">
    <property type="entry name" value="HTH_1"/>
    <property type="match status" value="1"/>
</dbReference>
<dbReference type="Pfam" id="PF03466">
    <property type="entry name" value="LysR_substrate"/>
    <property type="match status" value="1"/>
</dbReference>
<keyword evidence="3" id="KW-0238">DNA-binding</keyword>
<evidence type="ECO:0000256" key="2">
    <source>
        <dbReference type="ARBA" id="ARBA00023015"/>
    </source>
</evidence>
<organism evidence="6 7">
    <name type="scientific">Cupriavidus pauculus</name>
    <dbReference type="NCBI Taxonomy" id="82633"/>
    <lineage>
        <taxon>Bacteria</taxon>
        <taxon>Pseudomonadati</taxon>
        <taxon>Pseudomonadota</taxon>
        <taxon>Betaproteobacteria</taxon>
        <taxon>Burkholderiales</taxon>
        <taxon>Burkholderiaceae</taxon>
        <taxon>Cupriavidus</taxon>
    </lineage>
</organism>
<dbReference type="Gene3D" id="1.10.10.10">
    <property type="entry name" value="Winged helix-like DNA-binding domain superfamily/Winged helix DNA-binding domain"/>
    <property type="match status" value="1"/>
</dbReference>
<dbReference type="RefSeq" id="WP_101682641.1">
    <property type="nucleotide sequence ID" value="NZ_PJRP01000007.1"/>
</dbReference>
<dbReference type="FunFam" id="1.10.10.10:FF:000001">
    <property type="entry name" value="LysR family transcriptional regulator"/>
    <property type="match status" value="1"/>
</dbReference>
<dbReference type="PRINTS" id="PR00039">
    <property type="entry name" value="HTHLYSR"/>
</dbReference>
<keyword evidence="4" id="KW-0804">Transcription</keyword>
<dbReference type="GO" id="GO:0003700">
    <property type="term" value="F:DNA-binding transcription factor activity"/>
    <property type="evidence" value="ECO:0007669"/>
    <property type="project" value="InterPro"/>
</dbReference>
<evidence type="ECO:0000256" key="1">
    <source>
        <dbReference type="ARBA" id="ARBA00009437"/>
    </source>
</evidence>
<feature type="domain" description="HTH lysR-type" evidence="5">
    <location>
        <begin position="7"/>
        <end position="64"/>
    </location>
</feature>
<dbReference type="PROSITE" id="PS50931">
    <property type="entry name" value="HTH_LYSR"/>
    <property type="match status" value="1"/>
</dbReference>
<comment type="caution">
    <text evidence="6">The sequence shown here is derived from an EMBL/GenBank/DDBJ whole genome shotgun (WGS) entry which is preliminary data.</text>
</comment>
<dbReference type="EMBL" id="PJRP01000007">
    <property type="protein sequence ID" value="PLP99498.1"/>
    <property type="molecule type" value="Genomic_DNA"/>
</dbReference>
<dbReference type="SUPFAM" id="SSF53850">
    <property type="entry name" value="Periplasmic binding protein-like II"/>
    <property type="match status" value="1"/>
</dbReference>
<dbReference type="InterPro" id="IPR036390">
    <property type="entry name" value="WH_DNA-bd_sf"/>
</dbReference>
<evidence type="ECO:0000313" key="6">
    <source>
        <dbReference type="EMBL" id="PLP99498.1"/>
    </source>
</evidence>
<dbReference type="InterPro" id="IPR000847">
    <property type="entry name" value="LysR_HTH_N"/>
</dbReference>
<protein>
    <submittedName>
        <fullName evidence="6">Transcriptional regulator</fullName>
    </submittedName>
</protein>
<proteinExistence type="inferred from homology"/>
<dbReference type="InterPro" id="IPR005119">
    <property type="entry name" value="LysR_subst-bd"/>
</dbReference>
<dbReference type="OrthoDB" id="8587655at2"/>
<dbReference type="SUPFAM" id="SSF46785">
    <property type="entry name" value="Winged helix' DNA-binding domain"/>
    <property type="match status" value="1"/>
</dbReference>
<dbReference type="GO" id="GO:0003677">
    <property type="term" value="F:DNA binding"/>
    <property type="evidence" value="ECO:0007669"/>
    <property type="project" value="UniProtKB-KW"/>
</dbReference>
<dbReference type="PANTHER" id="PTHR30537:SF5">
    <property type="entry name" value="HTH-TYPE TRANSCRIPTIONAL ACTIVATOR TTDR-RELATED"/>
    <property type="match status" value="1"/>
</dbReference>
<dbReference type="Proteomes" id="UP000234341">
    <property type="component" value="Unassembled WGS sequence"/>
</dbReference>
<comment type="similarity">
    <text evidence="1">Belongs to the LysR transcriptional regulatory family.</text>
</comment>
<dbReference type="Gene3D" id="3.40.190.10">
    <property type="entry name" value="Periplasmic binding protein-like II"/>
    <property type="match status" value="2"/>
</dbReference>
<dbReference type="InterPro" id="IPR036388">
    <property type="entry name" value="WH-like_DNA-bd_sf"/>
</dbReference>
<dbReference type="InterPro" id="IPR058163">
    <property type="entry name" value="LysR-type_TF_proteobact-type"/>
</dbReference>